<dbReference type="SUPFAM" id="SSF46689">
    <property type="entry name" value="Homeodomain-like"/>
    <property type="match status" value="1"/>
</dbReference>
<dbReference type="InterPro" id="IPR050639">
    <property type="entry name" value="SSR_resolvase"/>
</dbReference>
<evidence type="ECO:0000313" key="7">
    <source>
        <dbReference type="Proteomes" id="UP001432039"/>
    </source>
</evidence>
<feature type="domain" description="Resolvase/invertase-type recombinase catalytic" evidence="5">
    <location>
        <begin position="26"/>
        <end position="159"/>
    </location>
</feature>
<protein>
    <submittedName>
        <fullName evidence="6">Recombinase family protein</fullName>
    </submittedName>
</protein>
<evidence type="ECO:0000256" key="1">
    <source>
        <dbReference type="ARBA" id="ARBA00009913"/>
    </source>
</evidence>
<dbReference type="PROSITE" id="PS51736">
    <property type="entry name" value="RECOMBINASES_3"/>
    <property type="match status" value="1"/>
</dbReference>
<dbReference type="Pfam" id="PF00239">
    <property type="entry name" value="Resolvase"/>
    <property type="match status" value="1"/>
</dbReference>
<comment type="similarity">
    <text evidence="1">Belongs to the site-specific recombinase resolvase family.</text>
</comment>
<evidence type="ECO:0000256" key="3">
    <source>
        <dbReference type="ARBA" id="ARBA00023125"/>
    </source>
</evidence>
<dbReference type="SMART" id="SM00857">
    <property type="entry name" value="Resolvase"/>
    <property type="match status" value="1"/>
</dbReference>
<keyword evidence="2" id="KW-0229">DNA integration</keyword>
<keyword evidence="4" id="KW-0233">DNA recombination</keyword>
<dbReference type="InterPro" id="IPR006118">
    <property type="entry name" value="Recombinase_CS"/>
</dbReference>
<dbReference type="PANTHER" id="PTHR30461">
    <property type="entry name" value="DNA-INVERTASE FROM LAMBDOID PROPHAGE"/>
    <property type="match status" value="1"/>
</dbReference>
<dbReference type="InterPro" id="IPR036162">
    <property type="entry name" value="Resolvase-like_N_sf"/>
</dbReference>
<dbReference type="Gene3D" id="3.40.50.1390">
    <property type="entry name" value="Resolvase, N-terminal catalytic domain"/>
    <property type="match status" value="1"/>
</dbReference>
<dbReference type="InterPro" id="IPR009057">
    <property type="entry name" value="Homeodomain-like_sf"/>
</dbReference>
<dbReference type="PANTHER" id="PTHR30461:SF2">
    <property type="entry name" value="SERINE RECOMBINASE PINE-RELATED"/>
    <property type="match status" value="1"/>
</dbReference>
<dbReference type="Gene3D" id="1.10.10.60">
    <property type="entry name" value="Homeodomain-like"/>
    <property type="match status" value="1"/>
</dbReference>
<dbReference type="Pfam" id="PF02796">
    <property type="entry name" value="HTH_7"/>
    <property type="match status" value="1"/>
</dbReference>
<proteinExistence type="inferred from homology"/>
<evidence type="ECO:0000313" key="6">
    <source>
        <dbReference type="EMBL" id="WUQ10150.1"/>
    </source>
</evidence>
<dbReference type="CDD" id="cd03768">
    <property type="entry name" value="SR_ResInv"/>
    <property type="match status" value="1"/>
</dbReference>
<name>A0ABZ1T2R6_STRVG</name>
<evidence type="ECO:0000256" key="4">
    <source>
        <dbReference type="ARBA" id="ARBA00023172"/>
    </source>
</evidence>
<dbReference type="EMBL" id="CP108090">
    <property type="protein sequence ID" value="WUQ10150.1"/>
    <property type="molecule type" value="Genomic_DNA"/>
</dbReference>
<dbReference type="SUPFAM" id="SSF53041">
    <property type="entry name" value="Resolvase-like"/>
    <property type="match status" value="1"/>
</dbReference>
<reference evidence="6" key="1">
    <citation type="submission" date="2022-10" db="EMBL/GenBank/DDBJ databases">
        <title>The complete genomes of actinobacterial strains from the NBC collection.</title>
        <authorList>
            <person name="Joergensen T.S."/>
            <person name="Alvarez Arevalo M."/>
            <person name="Sterndorff E.B."/>
            <person name="Faurdal D."/>
            <person name="Vuksanovic O."/>
            <person name="Mourched A.-S."/>
            <person name="Charusanti P."/>
            <person name="Shaw S."/>
            <person name="Blin K."/>
            <person name="Weber T."/>
        </authorList>
    </citation>
    <scope>NUCLEOTIDE SEQUENCE</scope>
    <source>
        <strain evidence="6">NBC_00248</strain>
    </source>
</reference>
<evidence type="ECO:0000259" key="5">
    <source>
        <dbReference type="PROSITE" id="PS51736"/>
    </source>
</evidence>
<gene>
    <name evidence="6" type="ORF">OG517_01035</name>
</gene>
<dbReference type="InterPro" id="IPR006119">
    <property type="entry name" value="Resolv_N"/>
</dbReference>
<dbReference type="PROSITE" id="PS00398">
    <property type="entry name" value="RECOMBINASES_2"/>
    <property type="match status" value="1"/>
</dbReference>
<evidence type="ECO:0000256" key="2">
    <source>
        <dbReference type="ARBA" id="ARBA00022908"/>
    </source>
</evidence>
<dbReference type="CDD" id="cd00569">
    <property type="entry name" value="HTH_Hin_like"/>
    <property type="match status" value="1"/>
</dbReference>
<dbReference type="Proteomes" id="UP001432039">
    <property type="component" value="Chromosome"/>
</dbReference>
<accession>A0ABZ1T2R6</accession>
<organism evidence="6 7">
    <name type="scientific">Streptomyces virginiae</name>
    <name type="common">Streptomyces cinnamonensis</name>
    <dbReference type="NCBI Taxonomy" id="1961"/>
    <lineage>
        <taxon>Bacteria</taxon>
        <taxon>Bacillati</taxon>
        <taxon>Actinomycetota</taxon>
        <taxon>Actinomycetes</taxon>
        <taxon>Kitasatosporales</taxon>
        <taxon>Streptomycetaceae</taxon>
        <taxon>Streptomyces</taxon>
    </lineage>
</organism>
<dbReference type="RefSeq" id="WP_328959713.1">
    <property type="nucleotide sequence ID" value="NZ_CP108090.1"/>
</dbReference>
<keyword evidence="3" id="KW-0238">DNA-binding</keyword>
<sequence length="221" mass="23870">MSSSLAQWADSGDDVLDAFPANLTGVLVGYGRVSTKGHLLDRQILALEGAGCARIFADKLSGKNAERPELWRALDYARPGDTLVVPSLDRLGRSIQDLIAIVAVLRKRGVGFHSLHESLDTTTPGGRLVFHVFAALAEFIRELIIQGTHEGLAAARARGERIGRPPAMNAEQIRHARAMLADPEPTVTSIAKLLDVSRTTLYKYVPELKAGGRPVIGPQVH</sequence>
<dbReference type="InterPro" id="IPR006120">
    <property type="entry name" value="Resolvase_HTH_dom"/>
</dbReference>
<keyword evidence="7" id="KW-1185">Reference proteome</keyword>